<dbReference type="Proteomes" id="UP000887572">
    <property type="component" value="Unplaced"/>
</dbReference>
<keyword evidence="2" id="KW-0732">Signal</keyword>
<feature type="signal peptide" evidence="2">
    <location>
        <begin position="1"/>
        <end position="22"/>
    </location>
</feature>
<dbReference type="AlphaFoldDB" id="A0A914IBZ9"/>
<protein>
    <submittedName>
        <fullName evidence="5">ShKT domain-containing protein</fullName>
    </submittedName>
</protein>
<accession>A0A914IBZ9</accession>
<sequence length="248" mass="25438">MLFTNTALFAIILVQFLPSDNGLVNAIPTFNGADALLVRKKRQDEDGGGDGEADGDAEGGAEGEGDEKEGDGKEEGDEEGKGEGDEEGKGEGDEEDKKDGDDKEEEKGDEEEGEGKKGGKAGGKKGGKGETPGNGNPAPGGGGGAGAGAGGCIDNADGCERGFCTNVDWARAHCARTCASVLPECKQVASMPDPEKSCIDRADNCGSNADICQDENLAICGCPQKCGRCTQHQNFVAQGRCQSVFGKK</sequence>
<keyword evidence="4" id="KW-1185">Reference proteome</keyword>
<feature type="region of interest" description="Disordered" evidence="1">
    <location>
        <begin position="41"/>
        <end position="146"/>
    </location>
</feature>
<proteinExistence type="predicted"/>
<organism evidence="4 5">
    <name type="scientific">Globodera rostochiensis</name>
    <name type="common">Golden nematode worm</name>
    <name type="synonym">Heterodera rostochiensis</name>
    <dbReference type="NCBI Taxonomy" id="31243"/>
    <lineage>
        <taxon>Eukaryota</taxon>
        <taxon>Metazoa</taxon>
        <taxon>Ecdysozoa</taxon>
        <taxon>Nematoda</taxon>
        <taxon>Chromadorea</taxon>
        <taxon>Rhabditida</taxon>
        <taxon>Tylenchina</taxon>
        <taxon>Tylenchomorpha</taxon>
        <taxon>Tylenchoidea</taxon>
        <taxon>Heteroderidae</taxon>
        <taxon>Heteroderinae</taxon>
        <taxon>Globodera</taxon>
    </lineage>
</organism>
<dbReference type="InterPro" id="IPR003582">
    <property type="entry name" value="ShKT_dom"/>
</dbReference>
<feature type="domain" description="ShKT" evidence="3">
    <location>
        <begin position="151"/>
        <end position="179"/>
    </location>
</feature>
<feature type="compositionally biased region" description="Acidic residues" evidence="1">
    <location>
        <begin position="46"/>
        <end position="78"/>
    </location>
</feature>
<evidence type="ECO:0000259" key="3">
    <source>
        <dbReference type="SMART" id="SM00254"/>
    </source>
</evidence>
<name>A0A914IBZ9_GLORO</name>
<feature type="chain" id="PRO_5036949400" evidence="2">
    <location>
        <begin position="23"/>
        <end position="248"/>
    </location>
</feature>
<feature type="compositionally biased region" description="Acidic residues" evidence="1">
    <location>
        <begin position="102"/>
        <end position="113"/>
    </location>
</feature>
<dbReference type="WBParaSite" id="Gr19_v10_g9208.t1">
    <property type="protein sequence ID" value="Gr19_v10_g9208.t1"/>
    <property type="gene ID" value="Gr19_v10_g9208"/>
</dbReference>
<evidence type="ECO:0000313" key="5">
    <source>
        <dbReference type="WBParaSite" id="Gr19_v10_g9208.t1"/>
    </source>
</evidence>
<feature type="compositionally biased region" description="Basic and acidic residues" evidence="1">
    <location>
        <begin position="79"/>
        <end position="101"/>
    </location>
</feature>
<reference evidence="5" key="1">
    <citation type="submission" date="2022-11" db="UniProtKB">
        <authorList>
            <consortium name="WormBaseParasite"/>
        </authorList>
    </citation>
    <scope>IDENTIFICATION</scope>
</reference>
<dbReference type="SMART" id="SM00254">
    <property type="entry name" value="ShKT"/>
    <property type="match status" value="2"/>
</dbReference>
<evidence type="ECO:0000256" key="1">
    <source>
        <dbReference type="SAM" id="MobiDB-lite"/>
    </source>
</evidence>
<evidence type="ECO:0000313" key="4">
    <source>
        <dbReference type="Proteomes" id="UP000887572"/>
    </source>
</evidence>
<evidence type="ECO:0000256" key="2">
    <source>
        <dbReference type="SAM" id="SignalP"/>
    </source>
</evidence>
<feature type="domain" description="ShKT" evidence="3">
    <location>
        <begin position="197"/>
        <end position="230"/>
    </location>
</feature>